<dbReference type="InterPro" id="IPR046960">
    <property type="entry name" value="PPR_At4g14850-like_plant"/>
</dbReference>
<gene>
    <name evidence="4" type="ORF">PVL29_026415</name>
</gene>
<name>A0AA38YMH3_VITRO</name>
<dbReference type="GO" id="GO:0009451">
    <property type="term" value="P:RNA modification"/>
    <property type="evidence" value="ECO:0007669"/>
    <property type="project" value="InterPro"/>
</dbReference>
<dbReference type="FunFam" id="1.25.40.10:FF:000090">
    <property type="entry name" value="Pentatricopeptide repeat-containing protein, chloroplastic"/>
    <property type="match status" value="1"/>
</dbReference>
<dbReference type="Pfam" id="PF01535">
    <property type="entry name" value="PPR"/>
    <property type="match status" value="5"/>
</dbReference>
<keyword evidence="1" id="KW-0677">Repeat</keyword>
<comment type="caution">
    <text evidence="4">The sequence shown here is derived from an EMBL/GenBank/DDBJ whole genome shotgun (WGS) entry which is preliminary data.</text>
</comment>
<dbReference type="Proteomes" id="UP001168098">
    <property type="component" value="Unassembled WGS sequence"/>
</dbReference>
<evidence type="ECO:0000256" key="2">
    <source>
        <dbReference type="PROSITE-ProRule" id="PRU00708"/>
    </source>
</evidence>
<feature type="region of interest" description="Disordered" evidence="3">
    <location>
        <begin position="644"/>
        <end position="666"/>
    </location>
</feature>
<dbReference type="Gene3D" id="1.25.40.10">
    <property type="entry name" value="Tetratricopeptide repeat domain"/>
    <property type="match status" value="5"/>
</dbReference>
<keyword evidence="5" id="KW-1185">Reference proteome</keyword>
<feature type="repeat" description="PPR" evidence="2">
    <location>
        <begin position="137"/>
        <end position="167"/>
    </location>
</feature>
<dbReference type="InterPro" id="IPR002885">
    <property type="entry name" value="PPR_rpt"/>
</dbReference>
<dbReference type="PANTHER" id="PTHR47926">
    <property type="entry name" value="PENTATRICOPEPTIDE REPEAT-CONTAINING PROTEIN"/>
    <property type="match status" value="1"/>
</dbReference>
<evidence type="ECO:0000256" key="1">
    <source>
        <dbReference type="ARBA" id="ARBA00022737"/>
    </source>
</evidence>
<dbReference type="InterPro" id="IPR046848">
    <property type="entry name" value="E_motif"/>
</dbReference>
<dbReference type="PANTHER" id="PTHR47926:SF452">
    <property type="entry name" value="PENTATRICOPEPTIDE REPEAT-CONTAINING PROTEIN"/>
    <property type="match status" value="1"/>
</dbReference>
<feature type="repeat" description="PPR" evidence="2">
    <location>
        <begin position="456"/>
        <end position="490"/>
    </location>
</feature>
<dbReference type="FunFam" id="1.25.40.10:FF:000285">
    <property type="entry name" value="Pentatricopeptide repeat-containing protein, chloroplastic"/>
    <property type="match status" value="1"/>
</dbReference>
<organism evidence="4 5">
    <name type="scientific">Vitis rotundifolia</name>
    <name type="common">Muscadine grape</name>
    <dbReference type="NCBI Taxonomy" id="103349"/>
    <lineage>
        <taxon>Eukaryota</taxon>
        <taxon>Viridiplantae</taxon>
        <taxon>Streptophyta</taxon>
        <taxon>Embryophyta</taxon>
        <taxon>Tracheophyta</taxon>
        <taxon>Spermatophyta</taxon>
        <taxon>Magnoliopsida</taxon>
        <taxon>eudicotyledons</taxon>
        <taxon>Gunneridae</taxon>
        <taxon>Pentapetalae</taxon>
        <taxon>rosids</taxon>
        <taxon>Vitales</taxon>
        <taxon>Vitaceae</taxon>
        <taxon>Viteae</taxon>
        <taxon>Vitis</taxon>
    </lineage>
</organism>
<dbReference type="EMBL" id="JARBHA010000019">
    <property type="protein sequence ID" value="KAJ9673127.1"/>
    <property type="molecule type" value="Genomic_DNA"/>
</dbReference>
<feature type="repeat" description="PPR" evidence="2">
    <location>
        <begin position="246"/>
        <end position="280"/>
    </location>
</feature>
<dbReference type="AlphaFoldDB" id="A0AA38YMH3"/>
<evidence type="ECO:0000256" key="3">
    <source>
        <dbReference type="SAM" id="MobiDB-lite"/>
    </source>
</evidence>
<accession>A0AA38YMH3</accession>
<dbReference type="PROSITE" id="PS51375">
    <property type="entry name" value="PPR"/>
    <property type="match status" value="5"/>
</dbReference>
<protein>
    <recommendedName>
        <fullName evidence="6">Pentatricopeptide repeat-containing protein</fullName>
    </recommendedName>
</protein>
<dbReference type="Pfam" id="PF20431">
    <property type="entry name" value="E_motif"/>
    <property type="match status" value="1"/>
</dbReference>
<proteinExistence type="predicted"/>
<evidence type="ECO:0000313" key="5">
    <source>
        <dbReference type="Proteomes" id="UP001168098"/>
    </source>
</evidence>
<dbReference type="GO" id="GO:0003723">
    <property type="term" value="F:RNA binding"/>
    <property type="evidence" value="ECO:0007669"/>
    <property type="project" value="InterPro"/>
</dbReference>
<dbReference type="InterPro" id="IPR011990">
    <property type="entry name" value="TPR-like_helical_dom_sf"/>
</dbReference>
<dbReference type="Pfam" id="PF13041">
    <property type="entry name" value="PPR_2"/>
    <property type="match status" value="2"/>
</dbReference>
<sequence>MGSQNALLILYSEQGKWRELTAFYHQIRKQGFQPNSFTFSSLLKCLSSSQSPLLHAQPLHADAAKRGFVSSDPFVTNDLLTVYSRCGSPQSARKMFDEIPVPGPFCWNTMISCYFRESHCGAARELFDRMREAHLANDVTWSAVIAGYAQNSRPKDALFVFKEMRGECDEMGSPLSPMSHTITSVFSACGQLRDVILGEQIHGYVMKISSYVENDAFVGSVVVDMYGKCGFEELARFVFDSIVDKCVVVWTALIASYVCNECPSPAIEVFREMIYEGMEPNCVTLSSLISACSQIPDLMLGKEIHGFITRRRAATTPDVFISTSLIDMYGKCNYMVYGHRIFEKDKTYPRCNTTALWNATIAGYMENNFVSDAWDVFRSITHGEGINPNTVTMSIVLPLCARSSQLLSGKEIHCYALRKGLDQEIFVSNGLIDMYSKCGKLKLAENQFNRMMNEKNRISWTSMIDGHGIHGDGEGAIRVFESMVREEVKPDHITFVALISACSHAGLLEQGLRFFEEMSREYGIVPMEENYGTVVDLLARAGRFKEARDLIQRMPIKPGANVWGALLGACRIHGNVKEAELAAHCLQKLEPKDSGFQKLLASIYLEAGRRENAEDLRSQMREMGMEKRQGFSWLETKEEIYESIDSDKHIPDTAETWSPEQLEISD</sequence>
<dbReference type="NCBIfam" id="TIGR00756">
    <property type="entry name" value="PPR"/>
    <property type="match status" value="5"/>
</dbReference>
<evidence type="ECO:0008006" key="6">
    <source>
        <dbReference type="Google" id="ProtNLM"/>
    </source>
</evidence>
<feature type="repeat" description="PPR" evidence="2">
    <location>
        <begin position="491"/>
        <end position="526"/>
    </location>
</feature>
<feature type="repeat" description="PPR" evidence="2">
    <location>
        <begin position="103"/>
        <end position="133"/>
    </location>
</feature>
<reference evidence="4 5" key="1">
    <citation type="journal article" date="2023" name="BMC Biotechnol.">
        <title>Vitis rotundifolia cv Carlos genome sequencing.</title>
        <authorList>
            <person name="Huff M."/>
            <person name="Hulse-Kemp A."/>
            <person name="Scheffler B."/>
            <person name="Youngblood R."/>
            <person name="Simpson S."/>
            <person name="Babiker E."/>
            <person name="Staton M."/>
        </authorList>
    </citation>
    <scope>NUCLEOTIDE SEQUENCE [LARGE SCALE GENOMIC DNA]</scope>
    <source>
        <tissue evidence="4">Leaf</tissue>
    </source>
</reference>
<evidence type="ECO:0000313" key="4">
    <source>
        <dbReference type="EMBL" id="KAJ9673127.1"/>
    </source>
</evidence>